<dbReference type="SUPFAM" id="SSF56112">
    <property type="entry name" value="Protein kinase-like (PK-like)"/>
    <property type="match status" value="1"/>
</dbReference>
<dbReference type="Gene3D" id="1.25.40.20">
    <property type="entry name" value="Ankyrin repeat-containing domain"/>
    <property type="match status" value="3"/>
</dbReference>
<feature type="domain" description="Protein kinase" evidence="3">
    <location>
        <begin position="1"/>
        <end position="84"/>
    </location>
</feature>
<dbReference type="EMBL" id="ACGJ01000426">
    <property type="protein sequence ID" value="EET02402.1"/>
    <property type="molecule type" value="Genomic_DNA"/>
</dbReference>
<dbReference type="OrthoDB" id="10264606at2759"/>
<keyword evidence="4" id="KW-0808">Transferase</keyword>
<dbReference type="InterPro" id="IPR011009">
    <property type="entry name" value="Kinase-like_dom_sf"/>
</dbReference>
<sequence>MAPETLTNGMTSHASDVWALGIIIYELAALKKPLFWRGQDPKDVFVPGWKPDLSAITSDFIRETLEKQYKNLSKIVEQHQKQFAKVNEDLKQQLAQEPKAIPNSSNIKLIKLNQAHRGATTQQYSFIPVQDSSWTPLMCAAFNGDIETTKRHLVDTDKKNSDGDTALMIAAKAGRADVVELLDSTDKNGVTAFMRAVIERNTEMVKLLAPLQKEMKDKDGNTALMIAARAGHADVVELLDPTNWRGVTALMRAASKSNVEAVRVLIPLQKGRTAGYVRINGWVIFHGTALMRAVARGHIKVVELLVEHESGMQDSEGWTAPMRAAENNHSDCVSLLVDKEARKQNKYGSTALNIAMQQGHNEIVAILLNY</sequence>
<name>C6LNI1_GIAIB</name>
<organism evidence="4 5">
    <name type="scientific">Giardia intestinalis (strain ATCC 50581 / GS clone H7)</name>
    <name type="common">Giardia lamblia</name>
    <dbReference type="NCBI Taxonomy" id="598745"/>
    <lineage>
        <taxon>Eukaryota</taxon>
        <taxon>Metamonada</taxon>
        <taxon>Diplomonadida</taxon>
        <taxon>Hexamitidae</taxon>
        <taxon>Giardiinae</taxon>
        <taxon>Giardia</taxon>
    </lineage>
</organism>
<dbReference type="AlphaFoldDB" id="C6LNI1"/>
<dbReference type="Gene3D" id="1.10.510.10">
    <property type="entry name" value="Transferase(Phosphotransferase) domain 1"/>
    <property type="match status" value="1"/>
</dbReference>
<feature type="repeat" description="ANK" evidence="1">
    <location>
        <begin position="347"/>
        <end position="370"/>
    </location>
</feature>
<dbReference type="GO" id="GO:0005524">
    <property type="term" value="F:ATP binding"/>
    <property type="evidence" value="ECO:0007669"/>
    <property type="project" value="InterPro"/>
</dbReference>
<feature type="repeat" description="ANK" evidence="1">
    <location>
        <begin position="162"/>
        <end position="182"/>
    </location>
</feature>
<dbReference type="SMART" id="SM00248">
    <property type="entry name" value="ANK"/>
    <property type="match status" value="7"/>
</dbReference>
<keyword evidence="4" id="KW-0418">Kinase</keyword>
<accession>C6LNI1</accession>
<reference evidence="4 5" key="1">
    <citation type="journal article" date="2009" name="PLoS Pathog.">
        <title>Draft genome sequencing of giardia intestinalis assemblage B isolate GS: is human giardiasis caused by two different species?</title>
        <authorList>
            <person name="Franzen O."/>
            <person name="Jerlstrom-Hultqvist J."/>
            <person name="Castro E."/>
            <person name="Sherwood E."/>
            <person name="Ankarklev J."/>
            <person name="Reiner D.S."/>
            <person name="Palm D."/>
            <person name="Andersson J.O."/>
            <person name="Andersson B."/>
            <person name="Svard S.G."/>
        </authorList>
    </citation>
    <scope>NUCLEOTIDE SEQUENCE [LARGE SCALE GENOMIC DNA]</scope>
    <source>
        <strain evidence="5">ATCC 50581 / GS clone H7</strain>
    </source>
</reference>
<evidence type="ECO:0000313" key="4">
    <source>
        <dbReference type="EMBL" id="EET02402.1"/>
    </source>
</evidence>
<dbReference type="PROSITE" id="PS50011">
    <property type="entry name" value="PROTEIN_KINASE_DOM"/>
    <property type="match status" value="1"/>
</dbReference>
<evidence type="ECO:0000256" key="2">
    <source>
        <dbReference type="SAM" id="Coils"/>
    </source>
</evidence>
<dbReference type="SUPFAM" id="SSF48403">
    <property type="entry name" value="Ankyrin repeat"/>
    <property type="match status" value="1"/>
</dbReference>
<evidence type="ECO:0000313" key="5">
    <source>
        <dbReference type="Proteomes" id="UP000002488"/>
    </source>
</evidence>
<evidence type="ECO:0000259" key="3">
    <source>
        <dbReference type="PROSITE" id="PS50011"/>
    </source>
</evidence>
<dbReference type="PANTHER" id="PTHR24120">
    <property type="entry name" value="GH07239P"/>
    <property type="match status" value="1"/>
</dbReference>
<dbReference type="PROSITE" id="PS50088">
    <property type="entry name" value="ANK_REPEAT"/>
    <property type="match status" value="3"/>
</dbReference>
<dbReference type="Pfam" id="PF07714">
    <property type="entry name" value="PK_Tyr_Ser-Thr"/>
    <property type="match status" value="1"/>
</dbReference>
<dbReference type="GO" id="GO:0004672">
    <property type="term" value="F:protein kinase activity"/>
    <property type="evidence" value="ECO:0007669"/>
    <property type="project" value="InterPro"/>
</dbReference>
<dbReference type="InterPro" id="IPR002110">
    <property type="entry name" value="Ankyrin_rpt"/>
</dbReference>
<keyword evidence="2" id="KW-0175">Coiled coil</keyword>
<dbReference type="Pfam" id="PF12796">
    <property type="entry name" value="Ank_2"/>
    <property type="match status" value="3"/>
</dbReference>
<proteinExistence type="predicted"/>
<feature type="coiled-coil region" evidence="2">
    <location>
        <begin position="62"/>
        <end position="96"/>
    </location>
</feature>
<gene>
    <name evidence="4" type="ORF">GL50581_285</name>
</gene>
<dbReference type="Proteomes" id="UP000002488">
    <property type="component" value="Unassembled WGS sequence"/>
</dbReference>
<keyword evidence="1" id="KW-0040">ANK repeat</keyword>
<evidence type="ECO:0000256" key="1">
    <source>
        <dbReference type="PROSITE-ProRule" id="PRU00023"/>
    </source>
</evidence>
<dbReference type="InterPro" id="IPR000719">
    <property type="entry name" value="Prot_kinase_dom"/>
</dbReference>
<comment type="caution">
    <text evidence="4">The sequence shown here is derived from an EMBL/GenBank/DDBJ whole genome shotgun (WGS) entry which is preliminary data.</text>
</comment>
<dbReference type="PROSITE" id="PS50297">
    <property type="entry name" value="ANK_REP_REGION"/>
    <property type="match status" value="3"/>
</dbReference>
<protein>
    <submittedName>
        <fullName evidence="4">Kinase, NEK</fullName>
    </submittedName>
</protein>
<dbReference type="InterPro" id="IPR036770">
    <property type="entry name" value="Ankyrin_rpt-contain_sf"/>
</dbReference>
<feature type="repeat" description="ANK" evidence="1">
    <location>
        <begin position="219"/>
        <end position="239"/>
    </location>
</feature>
<dbReference type="PANTHER" id="PTHR24120:SF4">
    <property type="entry name" value="GH07239P"/>
    <property type="match status" value="1"/>
</dbReference>
<dbReference type="InterPro" id="IPR001245">
    <property type="entry name" value="Ser-Thr/Tyr_kinase_cat_dom"/>
</dbReference>
<dbReference type="VEuPathDB" id="GiardiaDB:GL50581_285"/>